<dbReference type="PANTHER" id="PTHR30118">
    <property type="entry name" value="HTH-TYPE TRANSCRIPTIONAL REGULATOR LEUO-RELATED"/>
    <property type="match status" value="1"/>
</dbReference>
<dbReference type="PANTHER" id="PTHR30118:SF15">
    <property type="entry name" value="TRANSCRIPTIONAL REGULATORY PROTEIN"/>
    <property type="match status" value="1"/>
</dbReference>
<dbReference type="KEGG" id="scl:sce2241"/>
<protein>
    <submittedName>
        <fullName evidence="5">Transcriptional regulator syrM</fullName>
    </submittedName>
</protein>
<dbReference type="AlphaFoldDB" id="A9FWP6"/>
<keyword evidence="6" id="KW-1185">Reference proteome</keyword>
<evidence type="ECO:0000256" key="1">
    <source>
        <dbReference type="ARBA" id="ARBA00023015"/>
    </source>
</evidence>
<keyword evidence="1" id="KW-0805">Transcription regulation</keyword>
<dbReference type="eggNOG" id="COG0583">
    <property type="taxonomic scope" value="Bacteria"/>
</dbReference>
<evidence type="ECO:0000256" key="2">
    <source>
        <dbReference type="ARBA" id="ARBA00023125"/>
    </source>
</evidence>
<feature type="compositionally biased region" description="Basic and acidic residues" evidence="4">
    <location>
        <begin position="92"/>
        <end position="104"/>
    </location>
</feature>
<dbReference type="GO" id="GO:0006355">
    <property type="term" value="P:regulation of DNA-templated transcription"/>
    <property type="evidence" value="ECO:0007669"/>
    <property type="project" value="TreeGrafter"/>
</dbReference>
<dbReference type="GO" id="GO:0003677">
    <property type="term" value="F:DNA binding"/>
    <property type="evidence" value="ECO:0007669"/>
    <property type="project" value="UniProtKB-KW"/>
</dbReference>
<dbReference type="Gene3D" id="3.40.190.10">
    <property type="entry name" value="Periplasmic binding protein-like II"/>
    <property type="match status" value="2"/>
</dbReference>
<keyword evidence="3" id="KW-0804">Transcription</keyword>
<proteinExistence type="predicted"/>
<evidence type="ECO:0000313" key="6">
    <source>
        <dbReference type="Proteomes" id="UP000002139"/>
    </source>
</evidence>
<evidence type="ECO:0000256" key="3">
    <source>
        <dbReference type="ARBA" id="ARBA00023163"/>
    </source>
</evidence>
<dbReference type="HOGENOM" id="CLU_2169422_0_0_7"/>
<dbReference type="InterPro" id="IPR050389">
    <property type="entry name" value="LysR-type_TF"/>
</dbReference>
<sequence>MPSFLAGLMIVASSDLLMNAPMPLVHAVAGVLGLVVREAPIALPPVPFALLWHERFQADPAHRWARERIAAAMRRRLGLDQHPRRGAAGGRAQDREPLQRVRRPERPRRS</sequence>
<dbReference type="STRING" id="448385.sce2241"/>
<keyword evidence="2" id="KW-0238">DNA-binding</keyword>
<reference evidence="5 6" key="1">
    <citation type="journal article" date="2007" name="Nat. Biotechnol.">
        <title>Complete genome sequence of the myxobacterium Sorangium cellulosum.</title>
        <authorList>
            <person name="Schneiker S."/>
            <person name="Perlova O."/>
            <person name="Kaiser O."/>
            <person name="Gerth K."/>
            <person name="Alici A."/>
            <person name="Altmeyer M.O."/>
            <person name="Bartels D."/>
            <person name="Bekel T."/>
            <person name="Beyer S."/>
            <person name="Bode E."/>
            <person name="Bode H.B."/>
            <person name="Bolten C.J."/>
            <person name="Choudhuri J.V."/>
            <person name="Doss S."/>
            <person name="Elnakady Y.A."/>
            <person name="Frank B."/>
            <person name="Gaigalat L."/>
            <person name="Goesmann A."/>
            <person name="Groeger C."/>
            <person name="Gross F."/>
            <person name="Jelsbak L."/>
            <person name="Jelsbak L."/>
            <person name="Kalinowski J."/>
            <person name="Kegler C."/>
            <person name="Knauber T."/>
            <person name="Konietzny S."/>
            <person name="Kopp M."/>
            <person name="Krause L."/>
            <person name="Krug D."/>
            <person name="Linke B."/>
            <person name="Mahmud T."/>
            <person name="Martinez-Arias R."/>
            <person name="McHardy A.C."/>
            <person name="Merai M."/>
            <person name="Meyer F."/>
            <person name="Mormann S."/>
            <person name="Munoz-Dorado J."/>
            <person name="Perez J."/>
            <person name="Pradella S."/>
            <person name="Rachid S."/>
            <person name="Raddatz G."/>
            <person name="Rosenau F."/>
            <person name="Rueckert C."/>
            <person name="Sasse F."/>
            <person name="Scharfe M."/>
            <person name="Schuster S.C."/>
            <person name="Suen G."/>
            <person name="Treuner-Lange A."/>
            <person name="Velicer G.J."/>
            <person name="Vorholter F.-J."/>
            <person name="Weissman K.J."/>
            <person name="Welch R.D."/>
            <person name="Wenzel S.C."/>
            <person name="Whitworth D.E."/>
            <person name="Wilhelm S."/>
            <person name="Wittmann C."/>
            <person name="Bloecker H."/>
            <person name="Puehler A."/>
            <person name="Mueller R."/>
        </authorList>
    </citation>
    <scope>NUCLEOTIDE SEQUENCE [LARGE SCALE GENOMIC DNA]</scope>
    <source>
        <strain evidence="6">So ce56</strain>
    </source>
</reference>
<dbReference type="EMBL" id="AM746676">
    <property type="protein sequence ID" value="CAN92400.1"/>
    <property type="molecule type" value="Genomic_DNA"/>
</dbReference>
<gene>
    <name evidence="5" type="primary">syrM</name>
    <name evidence="5" type="ordered locus">sce2241</name>
</gene>
<evidence type="ECO:0000256" key="4">
    <source>
        <dbReference type="SAM" id="MobiDB-lite"/>
    </source>
</evidence>
<organism evidence="5 6">
    <name type="scientific">Sorangium cellulosum (strain So ce56)</name>
    <name type="common">Polyangium cellulosum (strain So ce56)</name>
    <dbReference type="NCBI Taxonomy" id="448385"/>
    <lineage>
        <taxon>Bacteria</taxon>
        <taxon>Pseudomonadati</taxon>
        <taxon>Myxococcota</taxon>
        <taxon>Polyangia</taxon>
        <taxon>Polyangiales</taxon>
        <taxon>Polyangiaceae</taxon>
        <taxon>Sorangium</taxon>
    </lineage>
</organism>
<evidence type="ECO:0000313" key="5">
    <source>
        <dbReference type="EMBL" id="CAN92400.1"/>
    </source>
</evidence>
<dbReference type="SUPFAM" id="SSF53850">
    <property type="entry name" value="Periplasmic binding protein-like II"/>
    <property type="match status" value="1"/>
</dbReference>
<feature type="region of interest" description="Disordered" evidence="4">
    <location>
        <begin position="76"/>
        <end position="110"/>
    </location>
</feature>
<accession>A9FWP6</accession>
<name>A9FWP6_SORC5</name>
<dbReference type="Proteomes" id="UP000002139">
    <property type="component" value="Chromosome"/>
</dbReference>